<sequence length="106" mass="11896">MEYKNVYAILPIPIMTDVPETLTVRNLTSQEVPAAAELLKIYPNLAGYHPALEKGGIEFMLGFGFCICSIAPFLFMGTIIFFLIRLRNIGANISTATYKMEVMLFR</sequence>
<proteinExistence type="predicted"/>
<dbReference type="WBParaSite" id="ES5_v2.g22397.t1">
    <property type="protein sequence ID" value="ES5_v2.g22397.t1"/>
    <property type="gene ID" value="ES5_v2.g22397"/>
</dbReference>
<reference evidence="2" key="1">
    <citation type="submission" date="2022-11" db="UniProtKB">
        <authorList>
            <consortium name="WormBaseParasite"/>
        </authorList>
    </citation>
    <scope>IDENTIFICATION</scope>
</reference>
<organism evidence="1 2">
    <name type="scientific">Panagrolaimus sp. ES5</name>
    <dbReference type="NCBI Taxonomy" id="591445"/>
    <lineage>
        <taxon>Eukaryota</taxon>
        <taxon>Metazoa</taxon>
        <taxon>Ecdysozoa</taxon>
        <taxon>Nematoda</taxon>
        <taxon>Chromadorea</taxon>
        <taxon>Rhabditida</taxon>
        <taxon>Tylenchina</taxon>
        <taxon>Panagrolaimomorpha</taxon>
        <taxon>Panagrolaimoidea</taxon>
        <taxon>Panagrolaimidae</taxon>
        <taxon>Panagrolaimus</taxon>
    </lineage>
</organism>
<accession>A0AC34FYS1</accession>
<evidence type="ECO:0000313" key="1">
    <source>
        <dbReference type="Proteomes" id="UP000887579"/>
    </source>
</evidence>
<evidence type="ECO:0000313" key="2">
    <source>
        <dbReference type="WBParaSite" id="ES5_v2.g22397.t1"/>
    </source>
</evidence>
<dbReference type="Proteomes" id="UP000887579">
    <property type="component" value="Unplaced"/>
</dbReference>
<name>A0AC34FYS1_9BILA</name>
<protein>
    <submittedName>
        <fullName evidence="2">Uncharacterized protein</fullName>
    </submittedName>
</protein>